<dbReference type="Gene3D" id="3.40.800.10">
    <property type="entry name" value="Ureohydrolase domain"/>
    <property type="match status" value="1"/>
</dbReference>
<evidence type="ECO:0000256" key="1">
    <source>
        <dbReference type="PROSITE-ProRule" id="PRU00742"/>
    </source>
</evidence>
<dbReference type="PANTHER" id="PTHR33741">
    <property type="entry name" value="TRANSMEMBRANE PROTEIN DDB_G0269096-RELATED"/>
    <property type="match status" value="1"/>
</dbReference>
<evidence type="ECO:0000313" key="5">
    <source>
        <dbReference type="Proteomes" id="UP000272428"/>
    </source>
</evidence>
<dbReference type="EMBL" id="RBXB01000001">
    <property type="protein sequence ID" value="RKT02011.1"/>
    <property type="molecule type" value="Genomic_DNA"/>
</dbReference>
<keyword evidence="2" id="KW-1133">Transmembrane helix</keyword>
<protein>
    <submittedName>
        <fullName evidence="4">Arginase family protein</fullName>
    </submittedName>
</protein>
<evidence type="ECO:0000256" key="2">
    <source>
        <dbReference type="SAM" id="Phobius"/>
    </source>
</evidence>
<feature type="domain" description="HPP transmembrane region" evidence="3">
    <location>
        <begin position="323"/>
        <end position="480"/>
    </location>
</feature>
<gene>
    <name evidence="4" type="ORF">BCF58_1244</name>
</gene>
<evidence type="ECO:0000259" key="3">
    <source>
        <dbReference type="Pfam" id="PF04982"/>
    </source>
</evidence>
<dbReference type="SUPFAM" id="SSF52768">
    <property type="entry name" value="Arginase/deacetylase"/>
    <property type="match status" value="1"/>
</dbReference>
<dbReference type="PANTHER" id="PTHR33741:SF5">
    <property type="entry name" value="TRANSMEMBRANE PROTEIN DDB_G0269096-RELATED"/>
    <property type="match status" value="1"/>
</dbReference>
<dbReference type="GO" id="GO:0016813">
    <property type="term" value="F:hydrolase activity, acting on carbon-nitrogen (but not peptide) bonds, in linear amidines"/>
    <property type="evidence" value="ECO:0007669"/>
    <property type="project" value="UniProtKB-ARBA"/>
</dbReference>
<name>A0A495SP02_9FLAO</name>
<feature type="transmembrane region" description="Helical" evidence="2">
    <location>
        <begin position="383"/>
        <end position="401"/>
    </location>
</feature>
<comment type="similarity">
    <text evidence="1">Belongs to the arginase family.</text>
</comment>
<organism evidence="4 5">
    <name type="scientific">Chryseobacterium defluvii</name>
    <dbReference type="NCBI Taxonomy" id="160396"/>
    <lineage>
        <taxon>Bacteria</taxon>
        <taxon>Pseudomonadati</taxon>
        <taxon>Bacteroidota</taxon>
        <taxon>Flavobacteriia</taxon>
        <taxon>Flavobacteriales</taxon>
        <taxon>Weeksellaceae</taxon>
        <taxon>Chryseobacterium group</taxon>
        <taxon>Chryseobacterium</taxon>
    </lineage>
</organism>
<feature type="transmembrane region" description="Helical" evidence="2">
    <location>
        <begin position="357"/>
        <end position="377"/>
    </location>
</feature>
<dbReference type="InterPro" id="IPR007065">
    <property type="entry name" value="HPP"/>
</dbReference>
<keyword evidence="5" id="KW-1185">Reference proteome</keyword>
<dbReference type="CDD" id="cd09999">
    <property type="entry name" value="Arginase-like_1"/>
    <property type="match status" value="1"/>
</dbReference>
<feature type="transmembrane region" description="Helical" evidence="2">
    <location>
        <begin position="449"/>
        <end position="470"/>
    </location>
</feature>
<keyword evidence="2" id="KW-0472">Membrane</keyword>
<dbReference type="InterPro" id="IPR058581">
    <property type="entry name" value="TM_HPP"/>
</dbReference>
<keyword evidence="2" id="KW-0812">Transmembrane</keyword>
<evidence type="ECO:0000313" key="4">
    <source>
        <dbReference type="EMBL" id="RKT02011.1"/>
    </source>
</evidence>
<sequence length="501" mass="56412">MKKDINIFEFPFNLGLTKKEYEVEPGVKKLPDWLRKLGLHQQIDPKKVFRLEAPEYTMDFDEETGVKNPYQIIDYAKKQSDLILKNFDKNAFHLILGGDCSILIGSAIALKQLGNFGLFYLDGHTDYIPPRLSPSGGVAGMDLAIVSGLGHEKLTNINDLKPYFLEENIFCAGNAETDDEEYVGQIINSGIHYFDLENLRKNGFRKTSEDFLKMIHEKNLDGFFIHFDVDVLKDEIMPAVDSRMDDGIDYADLGNILRPLIGHERCVGMEITILDPDYDPTGEYTQSFITPFNSNTKIEDVMKKTIKRTFRVSKYVIYRETLVDYREHFWSFLGAFFGIGIIAFLQSHSLSATENVFLIGSFGASSVLIYGAIQSPLAQPRNLIGGHVISALVGVTVYQIVPDIIWLSAPLAVAFSIVLMQYTKTLHPPGGATALIAVSSTGKIPELGYWYVLSPVLSGCIILLLVALFFNNITPNRSYPTHSRLKKLIKKKHEHTHKMKK</sequence>
<dbReference type="Pfam" id="PF00491">
    <property type="entry name" value="Arginase"/>
    <property type="match status" value="1"/>
</dbReference>
<dbReference type="Pfam" id="PF04982">
    <property type="entry name" value="TM_HPP"/>
    <property type="match status" value="1"/>
</dbReference>
<feature type="transmembrane region" description="Helical" evidence="2">
    <location>
        <begin position="328"/>
        <end position="345"/>
    </location>
</feature>
<dbReference type="InterPro" id="IPR006035">
    <property type="entry name" value="Ureohydrolase"/>
</dbReference>
<reference evidence="4 5" key="1">
    <citation type="submission" date="2018-10" db="EMBL/GenBank/DDBJ databases">
        <title>Genomic Encyclopedia of Archaeal and Bacterial Type Strains, Phase II (KMG-II): from individual species to whole genera.</title>
        <authorList>
            <person name="Goeker M."/>
        </authorList>
    </citation>
    <scope>NUCLEOTIDE SEQUENCE [LARGE SCALE GENOMIC DNA]</scope>
    <source>
        <strain evidence="4 5">DSM 14219</strain>
    </source>
</reference>
<comment type="caution">
    <text evidence="4">The sequence shown here is derived from an EMBL/GenBank/DDBJ whole genome shotgun (WGS) entry which is preliminary data.</text>
</comment>
<dbReference type="InterPro" id="IPR023696">
    <property type="entry name" value="Ureohydrolase_dom_sf"/>
</dbReference>
<dbReference type="PROSITE" id="PS51409">
    <property type="entry name" value="ARGINASE_2"/>
    <property type="match status" value="1"/>
</dbReference>
<accession>A0A495SP02</accession>
<dbReference type="GO" id="GO:0046872">
    <property type="term" value="F:metal ion binding"/>
    <property type="evidence" value="ECO:0007669"/>
    <property type="project" value="InterPro"/>
</dbReference>
<dbReference type="AlphaFoldDB" id="A0A495SP02"/>
<proteinExistence type="inferred from homology"/>
<dbReference type="Proteomes" id="UP000272428">
    <property type="component" value="Unassembled WGS sequence"/>
</dbReference>